<protein>
    <recommendedName>
        <fullName evidence="2">DUF7580 domain-containing protein</fullName>
    </recommendedName>
</protein>
<dbReference type="EMBL" id="MU004181">
    <property type="protein sequence ID" value="KAF2502332.1"/>
    <property type="molecule type" value="Genomic_DNA"/>
</dbReference>
<dbReference type="InterPro" id="IPR056002">
    <property type="entry name" value="DUF7580"/>
</dbReference>
<dbReference type="Pfam" id="PF24476">
    <property type="entry name" value="DUF7580"/>
    <property type="match status" value="1"/>
</dbReference>
<reference evidence="3" key="1">
    <citation type="journal article" date="2020" name="Stud. Mycol.">
        <title>101 Dothideomycetes genomes: a test case for predicting lifestyles and emergence of pathogens.</title>
        <authorList>
            <person name="Haridas S."/>
            <person name="Albert R."/>
            <person name="Binder M."/>
            <person name="Bloem J."/>
            <person name="Labutti K."/>
            <person name="Salamov A."/>
            <person name="Andreopoulos B."/>
            <person name="Baker S."/>
            <person name="Barry K."/>
            <person name="Bills G."/>
            <person name="Bluhm B."/>
            <person name="Cannon C."/>
            <person name="Castanera R."/>
            <person name="Culley D."/>
            <person name="Daum C."/>
            <person name="Ezra D."/>
            <person name="Gonzalez J."/>
            <person name="Henrissat B."/>
            <person name="Kuo A."/>
            <person name="Liang C."/>
            <person name="Lipzen A."/>
            <person name="Lutzoni F."/>
            <person name="Magnuson J."/>
            <person name="Mondo S."/>
            <person name="Nolan M."/>
            <person name="Ohm R."/>
            <person name="Pangilinan J."/>
            <person name="Park H.-J."/>
            <person name="Ramirez L."/>
            <person name="Alfaro M."/>
            <person name="Sun H."/>
            <person name="Tritt A."/>
            <person name="Yoshinaga Y."/>
            <person name="Zwiers L.-H."/>
            <person name="Turgeon B."/>
            <person name="Goodwin S."/>
            <person name="Spatafora J."/>
            <person name="Crous P."/>
            <person name="Grigoriev I."/>
        </authorList>
    </citation>
    <scope>NUCLEOTIDE SEQUENCE</scope>
    <source>
        <strain evidence="3">CBS 269.34</strain>
    </source>
</reference>
<evidence type="ECO:0000256" key="1">
    <source>
        <dbReference type="SAM" id="SignalP"/>
    </source>
</evidence>
<proteinExistence type="predicted"/>
<gene>
    <name evidence="3" type="ORF">BU16DRAFT_612009</name>
</gene>
<feature type="chain" id="PRO_5025519505" description="DUF7580 domain-containing protein" evidence="1">
    <location>
        <begin position="20"/>
        <end position="585"/>
    </location>
</feature>
<accession>A0A6A6RD63</accession>
<feature type="domain" description="DUF7580" evidence="2">
    <location>
        <begin position="212"/>
        <end position="555"/>
    </location>
</feature>
<evidence type="ECO:0000259" key="2">
    <source>
        <dbReference type="Pfam" id="PF24476"/>
    </source>
</evidence>
<organism evidence="3 4">
    <name type="scientific">Lophium mytilinum</name>
    <dbReference type="NCBI Taxonomy" id="390894"/>
    <lineage>
        <taxon>Eukaryota</taxon>
        <taxon>Fungi</taxon>
        <taxon>Dikarya</taxon>
        <taxon>Ascomycota</taxon>
        <taxon>Pezizomycotina</taxon>
        <taxon>Dothideomycetes</taxon>
        <taxon>Pleosporomycetidae</taxon>
        <taxon>Mytilinidiales</taxon>
        <taxon>Mytilinidiaceae</taxon>
        <taxon>Lophium</taxon>
    </lineage>
</organism>
<dbReference type="Proteomes" id="UP000799750">
    <property type="component" value="Unassembled WGS sequence"/>
</dbReference>
<evidence type="ECO:0000313" key="3">
    <source>
        <dbReference type="EMBL" id="KAF2502332.1"/>
    </source>
</evidence>
<feature type="signal peptide" evidence="1">
    <location>
        <begin position="1"/>
        <end position="19"/>
    </location>
</feature>
<keyword evidence="1" id="KW-0732">Signal</keyword>
<dbReference type="PANTHER" id="PTHR35186">
    <property type="entry name" value="ANK_REP_REGION DOMAIN-CONTAINING PROTEIN"/>
    <property type="match status" value="1"/>
</dbReference>
<evidence type="ECO:0000313" key="4">
    <source>
        <dbReference type="Proteomes" id="UP000799750"/>
    </source>
</evidence>
<dbReference type="PANTHER" id="PTHR35186:SF4">
    <property type="entry name" value="PRION-INHIBITION AND PROPAGATION HELO DOMAIN-CONTAINING PROTEIN"/>
    <property type="match status" value="1"/>
</dbReference>
<dbReference type="OrthoDB" id="3565018at2759"/>
<keyword evidence="4" id="KW-1185">Reference proteome</keyword>
<sequence length="585" mass="65710">MSGAEVGLLLAIIPILVNAAEHSKRVCRPVRAALHPSDAAEKLADFFQDLHIEVNFLDITINNLIRDLPMLSEDQARRLGDFSKPSSWESPEITTALEDRLGASYKAFAATVQAALRILEDILSGQTLESLKKHGAVANPSDKYSKLSILRRNITHGDNKSSLLRRVQFSTREDKRKRSLKRLTKNNHNLERLLSQTQEPPSTKLSRKAAPKGQFWKFLHNLYDAMVRQLSCGCPPYHQGRVDMVKSLQSSLCESSATVDLDVFLSRKLMDDYETTRWHGSTISINLENLSTPKVCVSFAQDVDEDGASRTRADSVIEPRSPDLPEEAIENICHLMEVAYENECKLRMLFDSNQLFRAKSLSQHRGLGQGTSLGKLLREKRKLTLKQKRVLAVVLAHAMLQYHGSPWMSDEWSKDQVEFFCDQSGCDTLNIQRPYISTHFLESSGQAVTPDYALHQYPAVLALGIMLLEIHLGDTIESRRKPDEDCGKDGRVNVNTNLFTAHRILKDSCDDMYGNYSNAIRACLDQSIFLGMDEDDFRQALYSNIVAPLEEELKTGFQMNVSHVWEGGNLSSVQVIAGQMAACVL</sequence>
<dbReference type="AlphaFoldDB" id="A0A6A6RD63"/>
<name>A0A6A6RD63_9PEZI</name>